<keyword evidence="4 6" id="KW-0067">ATP-binding</keyword>
<evidence type="ECO:0000313" key="7">
    <source>
        <dbReference type="Proteomes" id="UP000661507"/>
    </source>
</evidence>
<reference evidence="6" key="1">
    <citation type="journal article" date="2014" name="Int. J. Syst. Evol. Microbiol.">
        <title>Complete genome sequence of Corynebacterium casei LMG S-19264T (=DSM 44701T), isolated from a smear-ripened cheese.</title>
        <authorList>
            <consortium name="US DOE Joint Genome Institute (JGI-PGF)"/>
            <person name="Walter F."/>
            <person name="Albersmeier A."/>
            <person name="Kalinowski J."/>
            <person name="Ruckert C."/>
        </authorList>
    </citation>
    <scope>NUCLEOTIDE SEQUENCE</scope>
    <source>
        <strain evidence="6">CGMCC 1.3617</strain>
    </source>
</reference>
<accession>A0A917KR76</accession>
<dbReference type="Proteomes" id="UP000661507">
    <property type="component" value="Unassembled WGS sequence"/>
</dbReference>
<dbReference type="SUPFAM" id="SSF52540">
    <property type="entry name" value="P-loop containing nucleoside triphosphate hydrolases"/>
    <property type="match status" value="1"/>
</dbReference>
<comment type="similarity">
    <text evidence="1">Belongs to the ABC transporter superfamily.</text>
</comment>
<dbReference type="GO" id="GO:0016887">
    <property type="term" value="F:ATP hydrolysis activity"/>
    <property type="evidence" value="ECO:0007669"/>
    <property type="project" value="InterPro"/>
</dbReference>
<dbReference type="Gene3D" id="3.40.50.300">
    <property type="entry name" value="P-loop containing nucleotide triphosphate hydrolases"/>
    <property type="match status" value="1"/>
</dbReference>
<organism evidence="6 7">
    <name type="scientific">Neoroseomonas lacus</name>
    <dbReference type="NCBI Taxonomy" id="287609"/>
    <lineage>
        <taxon>Bacteria</taxon>
        <taxon>Pseudomonadati</taxon>
        <taxon>Pseudomonadota</taxon>
        <taxon>Alphaproteobacteria</taxon>
        <taxon>Acetobacterales</taxon>
        <taxon>Acetobacteraceae</taxon>
        <taxon>Neoroseomonas</taxon>
    </lineage>
</organism>
<evidence type="ECO:0000259" key="5">
    <source>
        <dbReference type="PROSITE" id="PS50893"/>
    </source>
</evidence>
<dbReference type="PANTHER" id="PTHR43335">
    <property type="entry name" value="ABC TRANSPORTER, ATP-BINDING PROTEIN"/>
    <property type="match status" value="1"/>
</dbReference>
<dbReference type="InterPro" id="IPR003593">
    <property type="entry name" value="AAA+_ATPase"/>
</dbReference>
<dbReference type="AlphaFoldDB" id="A0A917KR76"/>
<dbReference type="CDD" id="cd03230">
    <property type="entry name" value="ABC_DR_subfamily_A"/>
    <property type="match status" value="1"/>
</dbReference>
<keyword evidence="2" id="KW-0813">Transport</keyword>
<keyword evidence="7" id="KW-1185">Reference proteome</keyword>
<dbReference type="EMBL" id="BMKW01000007">
    <property type="protein sequence ID" value="GGJ20646.1"/>
    <property type="molecule type" value="Genomic_DNA"/>
</dbReference>
<evidence type="ECO:0000256" key="2">
    <source>
        <dbReference type="ARBA" id="ARBA00022448"/>
    </source>
</evidence>
<dbReference type="InterPro" id="IPR003439">
    <property type="entry name" value="ABC_transporter-like_ATP-bd"/>
</dbReference>
<dbReference type="SMART" id="SM00382">
    <property type="entry name" value="AAA"/>
    <property type="match status" value="1"/>
</dbReference>
<dbReference type="InterPro" id="IPR027417">
    <property type="entry name" value="P-loop_NTPase"/>
</dbReference>
<feature type="domain" description="ABC transporter" evidence="5">
    <location>
        <begin position="5"/>
        <end position="234"/>
    </location>
</feature>
<evidence type="ECO:0000313" key="6">
    <source>
        <dbReference type="EMBL" id="GGJ20646.1"/>
    </source>
</evidence>
<evidence type="ECO:0000256" key="1">
    <source>
        <dbReference type="ARBA" id="ARBA00005417"/>
    </source>
</evidence>
<dbReference type="RefSeq" id="WP_188967950.1">
    <property type="nucleotide sequence ID" value="NZ_BMKW01000007.1"/>
</dbReference>
<protein>
    <submittedName>
        <fullName evidence="6">ABC transporter ATP-binding protein</fullName>
    </submittedName>
</protein>
<gene>
    <name evidence="6" type="ORF">GCM10011320_29930</name>
</gene>
<dbReference type="Pfam" id="PF00005">
    <property type="entry name" value="ABC_tran"/>
    <property type="match status" value="1"/>
</dbReference>
<keyword evidence="3" id="KW-0547">Nucleotide-binding</keyword>
<name>A0A917KR76_9PROT</name>
<reference evidence="6" key="2">
    <citation type="submission" date="2020-09" db="EMBL/GenBank/DDBJ databases">
        <authorList>
            <person name="Sun Q."/>
            <person name="Zhou Y."/>
        </authorList>
    </citation>
    <scope>NUCLEOTIDE SEQUENCE</scope>
    <source>
        <strain evidence="6">CGMCC 1.3617</strain>
    </source>
</reference>
<evidence type="ECO:0000256" key="3">
    <source>
        <dbReference type="ARBA" id="ARBA00022741"/>
    </source>
</evidence>
<dbReference type="GO" id="GO:0005524">
    <property type="term" value="F:ATP binding"/>
    <property type="evidence" value="ECO:0007669"/>
    <property type="project" value="UniProtKB-KW"/>
</dbReference>
<proteinExistence type="inferred from homology"/>
<comment type="caution">
    <text evidence="6">The sequence shown here is derived from an EMBL/GenBank/DDBJ whole genome shotgun (WGS) entry which is preliminary data.</text>
</comment>
<sequence length="242" mass="25967">MPALIEIERLTKRFGDFTAVDDVSFSVDRGEVVGFLGPNGAGKSTTMKMLAGFVTPTAGTARICGKDVVDSPVAAKRSLGYLPEGAPTYPEMTVTGFLRFVASIRGYRGGEADERVEAAMQLTQLEGVQLQPIETLSKGFKRRVGLAQSLLHDPPVLVLDEPTDGLDPNQKHEVRQLIRRMAPQKAILISTHILEEVEAVCSRAIVIAGGKVLADSTPAGLVAPGRSLEQVFRDLTMPKDAA</sequence>
<evidence type="ECO:0000256" key="4">
    <source>
        <dbReference type="ARBA" id="ARBA00022840"/>
    </source>
</evidence>
<dbReference type="PROSITE" id="PS50893">
    <property type="entry name" value="ABC_TRANSPORTER_2"/>
    <property type="match status" value="1"/>
</dbReference>